<feature type="transmembrane region" description="Helical" evidence="5">
    <location>
        <begin position="30"/>
        <end position="51"/>
    </location>
</feature>
<evidence type="ECO:0000256" key="1">
    <source>
        <dbReference type="ARBA" id="ARBA00004141"/>
    </source>
</evidence>
<dbReference type="InterPro" id="IPR050367">
    <property type="entry name" value="APC_superfamily"/>
</dbReference>
<evidence type="ECO:0000256" key="4">
    <source>
        <dbReference type="ARBA" id="ARBA00023136"/>
    </source>
</evidence>
<feature type="transmembrane region" description="Helical" evidence="5">
    <location>
        <begin position="213"/>
        <end position="245"/>
    </location>
</feature>
<reference evidence="8" key="1">
    <citation type="submission" date="2018-02" db="EMBL/GenBank/DDBJ databases">
        <authorList>
            <person name="Hausmann B."/>
        </authorList>
    </citation>
    <scope>NUCLEOTIDE SEQUENCE [LARGE SCALE GENOMIC DNA]</scope>
    <source>
        <strain evidence="8">Peat soil MAG SbF1</strain>
    </source>
</reference>
<feature type="transmembrane region" description="Helical" evidence="5">
    <location>
        <begin position="57"/>
        <end position="82"/>
    </location>
</feature>
<feature type="domain" description="Amino acid permease/ SLC12A" evidence="6">
    <location>
        <begin position="20"/>
        <end position="384"/>
    </location>
</feature>
<dbReference type="Gene3D" id="1.20.1740.10">
    <property type="entry name" value="Amino acid/polyamine transporter I"/>
    <property type="match status" value="1"/>
</dbReference>
<feature type="transmembrane region" description="Helical" evidence="5">
    <location>
        <begin position="266"/>
        <end position="286"/>
    </location>
</feature>
<evidence type="ECO:0000256" key="2">
    <source>
        <dbReference type="ARBA" id="ARBA00022692"/>
    </source>
</evidence>
<feature type="transmembrane region" description="Helical" evidence="5">
    <location>
        <begin position="94"/>
        <end position="114"/>
    </location>
</feature>
<evidence type="ECO:0000313" key="7">
    <source>
        <dbReference type="EMBL" id="SPF56373.1"/>
    </source>
</evidence>
<feature type="transmembrane region" description="Helical" evidence="5">
    <location>
        <begin position="168"/>
        <end position="193"/>
    </location>
</feature>
<comment type="subcellular location">
    <subcellularLocation>
        <location evidence="1">Membrane</location>
        <topology evidence="1">Multi-pass membrane protein</topology>
    </subcellularLocation>
</comment>
<feature type="transmembrane region" description="Helical" evidence="5">
    <location>
        <begin position="134"/>
        <end position="156"/>
    </location>
</feature>
<gene>
    <name evidence="7" type="ORF">SBF1_900005</name>
</gene>
<dbReference type="AlphaFoldDB" id="A0A2U3LWR4"/>
<name>A0A2U3LWR4_9FIRM</name>
<keyword evidence="2 5" id="KW-0812">Transmembrane</keyword>
<dbReference type="PANTHER" id="PTHR42770">
    <property type="entry name" value="AMINO ACID TRANSPORTER-RELATED"/>
    <property type="match status" value="1"/>
</dbReference>
<proteinExistence type="predicted"/>
<dbReference type="GO" id="GO:0016020">
    <property type="term" value="C:membrane"/>
    <property type="evidence" value="ECO:0007669"/>
    <property type="project" value="UniProtKB-SubCell"/>
</dbReference>
<feature type="transmembrane region" description="Helical" evidence="5">
    <location>
        <begin position="298"/>
        <end position="322"/>
    </location>
</feature>
<dbReference type="PANTHER" id="PTHR42770:SF11">
    <property type="entry name" value="INNER MEMBRANE TRANSPORT PROTEIN YBAT"/>
    <property type="match status" value="1"/>
</dbReference>
<sequence>MLQDLTHIQFCTATCRCTVSDGLGAGAGFLSGWALVLAYILTGSACLAGLANYTNELFGYVGFSGNLIIIALVGALAGAYMVIKDAQVSAKLMLILEGVSLVLIFILGFVILFKSGFKIDFSQVNLKGVSFTDLRLGLVMAFFSFVGFESATALGGEAKNPLRNIPKAVTISTIFVGIIFVSFAYIEILGFSVTATKLNDVPAPLTFLANNNGVGYMGIFISLGAAISFWSCFVACITASGRILLSMGHHKILPATLSRTHERNNTPHVAVAIVAFISFIIPAILMSKGIEGLDIFGYVGTIATLGFLFCYAMIIISVPVFLHKIKELKLVNILMSALSFGILLIPIVGSVYPLPPFPYAIFPFLFLGWLILGGSWFNIMDVYKHSVVEDMRHGIKESHRKSTLKKAVGENSESL</sequence>
<evidence type="ECO:0000256" key="5">
    <source>
        <dbReference type="SAM" id="Phobius"/>
    </source>
</evidence>
<evidence type="ECO:0000313" key="8">
    <source>
        <dbReference type="Proteomes" id="UP000238916"/>
    </source>
</evidence>
<evidence type="ECO:0000256" key="3">
    <source>
        <dbReference type="ARBA" id="ARBA00022989"/>
    </source>
</evidence>
<dbReference type="EMBL" id="OMOF01000890">
    <property type="protein sequence ID" value="SPF56373.1"/>
    <property type="molecule type" value="Genomic_DNA"/>
</dbReference>
<keyword evidence="3 5" id="KW-1133">Transmembrane helix</keyword>
<dbReference type="PIRSF" id="PIRSF006060">
    <property type="entry name" value="AA_transporter"/>
    <property type="match status" value="1"/>
</dbReference>
<feature type="transmembrane region" description="Helical" evidence="5">
    <location>
        <begin position="334"/>
        <end position="354"/>
    </location>
</feature>
<organism evidence="7 8">
    <name type="scientific">Candidatus Desulfosporosinus infrequens</name>
    <dbReference type="NCBI Taxonomy" id="2043169"/>
    <lineage>
        <taxon>Bacteria</taxon>
        <taxon>Bacillati</taxon>
        <taxon>Bacillota</taxon>
        <taxon>Clostridia</taxon>
        <taxon>Eubacteriales</taxon>
        <taxon>Desulfitobacteriaceae</taxon>
        <taxon>Desulfosporosinus</taxon>
    </lineage>
</organism>
<keyword evidence="4 5" id="KW-0472">Membrane</keyword>
<feature type="transmembrane region" description="Helical" evidence="5">
    <location>
        <begin position="360"/>
        <end position="383"/>
    </location>
</feature>
<accession>A0A2U3LWR4</accession>
<evidence type="ECO:0000259" key="6">
    <source>
        <dbReference type="Pfam" id="PF00324"/>
    </source>
</evidence>
<dbReference type="GO" id="GO:0055085">
    <property type="term" value="P:transmembrane transport"/>
    <property type="evidence" value="ECO:0007669"/>
    <property type="project" value="InterPro"/>
</dbReference>
<dbReference type="Pfam" id="PF00324">
    <property type="entry name" value="AA_permease"/>
    <property type="match status" value="1"/>
</dbReference>
<dbReference type="Proteomes" id="UP000238916">
    <property type="component" value="Unassembled WGS sequence"/>
</dbReference>
<protein>
    <submittedName>
        <fullName evidence="7">Amino acid permease-associated region</fullName>
    </submittedName>
</protein>
<dbReference type="InterPro" id="IPR004841">
    <property type="entry name" value="AA-permease/SLC12A_dom"/>
</dbReference>